<evidence type="ECO:0000259" key="14">
    <source>
        <dbReference type="SMART" id="SM00562"/>
    </source>
</evidence>
<evidence type="ECO:0000313" key="18">
    <source>
        <dbReference type="Proteomes" id="UP000254621"/>
    </source>
</evidence>
<dbReference type="GO" id="GO:0006241">
    <property type="term" value="P:CTP biosynthetic process"/>
    <property type="evidence" value="ECO:0007669"/>
    <property type="project" value="InterPro"/>
</dbReference>
<proteinExistence type="inferred from homology"/>
<accession>A0A0R2H206</accession>
<dbReference type="InterPro" id="IPR001564">
    <property type="entry name" value="Nucleoside_diP_kinase"/>
</dbReference>
<keyword evidence="7" id="KW-0547">Nucleotide-binding</keyword>
<reference evidence="16 18" key="2">
    <citation type="submission" date="2018-06" db="EMBL/GenBank/DDBJ databases">
        <authorList>
            <consortium name="Pathogen Informatics"/>
            <person name="Doyle S."/>
        </authorList>
    </citation>
    <scope>NUCLEOTIDE SEQUENCE [LARGE SCALE GENOMIC DNA]</scope>
    <source>
        <strain evidence="16 18">NCTC13645</strain>
    </source>
</reference>
<evidence type="ECO:0000256" key="10">
    <source>
        <dbReference type="ARBA" id="ARBA00022842"/>
    </source>
</evidence>
<comment type="similarity">
    <text evidence="2 12 13">Belongs to the NDK family.</text>
</comment>
<protein>
    <recommendedName>
        <fullName evidence="4">Nucleoside diphosphate kinase</fullName>
        <ecNumber evidence="3">2.7.4.6</ecNumber>
    </recommendedName>
</protein>
<dbReference type="GO" id="GO:0046872">
    <property type="term" value="F:metal ion binding"/>
    <property type="evidence" value="ECO:0007669"/>
    <property type="project" value="UniProtKB-KW"/>
</dbReference>
<dbReference type="GeneID" id="86898851"/>
<keyword evidence="6" id="KW-0479">Metal-binding</keyword>
<dbReference type="Gene3D" id="3.30.70.141">
    <property type="entry name" value="Nucleoside diphosphate kinase-like domain"/>
    <property type="match status" value="1"/>
</dbReference>
<dbReference type="GO" id="GO:0005524">
    <property type="term" value="F:ATP binding"/>
    <property type="evidence" value="ECO:0007669"/>
    <property type="project" value="UniProtKB-KW"/>
</dbReference>
<evidence type="ECO:0000256" key="12">
    <source>
        <dbReference type="PROSITE-ProRule" id="PRU00706"/>
    </source>
</evidence>
<dbReference type="PROSITE" id="PS51374">
    <property type="entry name" value="NDPK_LIKE"/>
    <property type="match status" value="1"/>
</dbReference>
<dbReference type="EMBL" id="JQBM01000002">
    <property type="protein sequence ID" value="KRN46648.1"/>
    <property type="molecule type" value="Genomic_DNA"/>
</dbReference>
<evidence type="ECO:0000256" key="9">
    <source>
        <dbReference type="ARBA" id="ARBA00022840"/>
    </source>
</evidence>
<evidence type="ECO:0000256" key="3">
    <source>
        <dbReference type="ARBA" id="ARBA00012966"/>
    </source>
</evidence>
<evidence type="ECO:0000256" key="11">
    <source>
        <dbReference type="ARBA" id="ARBA00023080"/>
    </source>
</evidence>
<evidence type="ECO:0000313" key="15">
    <source>
        <dbReference type="EMBL" id="KRN46648.1"/>
    </source>
</evidence>
<dbReference type="SMART" id="SM00562">
    <property type="entry name" value="NDK"/>
    <property type="match status" value="1"/>
</dbReference>
<gene>
    <name evidence="16" type="primary">ndk</name>
    <name evidence="15" type="ORF">IV50_GL000932</name>
    <name evidence="16" type="ORF">NCTC13645_00866</name>
</gene>
<sequence>METQQTLILVKPDGVSQGHIGEIISRIEHKGYRIDALKVTQATDELLAEHYADKVNKPYYPDMKSYMQEGPIVAIVASGVEIISVFRRMAGATNPSEAAFGTIRGDFGREYADDKLRNVVHSSDSPEAAQREMKIWFGNDI</sequence>
<dbReference type="PANTHER" id="PTHR11349">
    <property type="entry name" value="NUCLEOSIDE DIPHOSPHATE KINASE"/>
    <property type="match status" value="1"/>
</dbReference>
<dbReference type="Proteomes" id="UP000051992">
    <property type="component" value="Unassembled WGS sequence"/>
</dbReference>
<keyword evidence="10" id="KW-0460">Magnesium</keyword>
<dbReference type="SUPFAM" id="SSF54919">
    <property type="entry name" value="Nucleoside diphosphate kinase, NDK"/>
    <property type="match status" value="1"/>
</dbReference>
<comment type="cofactor">
    <cofactor evidence="1">
        <name>Mg(2+)</name>
        <dbReference type="ChEBI" id="CHEBI:18420"/>
    </cofactor>
</comment>
<dbReference type="CDD" id="cd04413">
    <property type="entry name" value="NDPk_I"/>
    <property type="match status" value="1"/>
</dbReference>
<dbReference type="GO" id="GO:0004550">
    <property type="term" value="F:nucleoside diphosphate kinase activity"/>
    <property type="evidence" value="ECO:0007669"/>
    <property type="project" value="UniProtKB-EC"/>
</dbReference>
<evidence type="ECO:0000313" key="17">
    <source>
        <dbReference type="Proteomes" id="UP000051992"/>
    </source>
</evidence>
<keyword evidence="8 15" id="KW-0418">Kinase</keyword>
<evidence type="ECO:0000256" key="8">
    <source>
        <dbReference type="ARBA" id="ARBA00022777"/>
    </source>
</evidence>
<dbReference type="InterPro" id="IPR036850">
    <property type="entry name" value="NDK-like_dom_sf"/>
</dbReference>
<dbReference type="Proteomes" id="UP000254621">
    <property type="component" value="Unassembled WGS sequence"/>
</dbReference>
<keyword evidence="5 16" id="KW-0808">Transferase</keyword>
<keyword evidence="9" id="KW-0067">ATP-binding</keyword>
<reference evidence="15 17" key="1">
    <citation type="journal article" date="2015" name="Genome Announc.">
        <title>Expanding the biotechnology potential of lactobacilli through comparative genomics of 213 strains and associated genera.</title>
        <authorList>
            <person name="Sun Z."/>
            <person name="Harris H.M."/>
            <person name="McCann A."/>
            <person name="Guo C."/>
            <person name="Argimon S."/>
            <person name="Zhang W."/>
            <person name="Yang X."/>
            <person name="Jeffery I.B."/>
            <person name="Cooney J.C."/>
            <person name="Kagawa T.F."/>
            <person name="Liu W."/>
            <person name="Song Y."/>
            <person name="Salvetti E."/>
            <person name="Wrobel A."/>
            <person name="Rasinkangas P."/>
            <person name="Parkhill J."/>
            <person name="Rea M.C."/>
            <person name="O'Sullivan O."/>
            <person name="Ritari J."/>
            <person name="Douillard F.P."/>
            <person name="Paul Ross R."/>
            <person name="Yang R."/>
            <person name="Briner A.E."/>
            <person name="Felis G.E."/>
            <person name="de Vos W.M."/>
            <person name="Barrangou R."/>
            <person name="Klaenhammer T.R."/>
            <person name="Caufield P.W."/>
            <person name="Cui Y."/>
            <person name="Zhang H."/>
            <person name="O'Toole P.W."/>
        </authorList>
    </citation>
    <scope>NUCLEOTIDE SEQUENCE [LARGE SCALE GENOMIC DNA]</scope>
    <source>
        <strain evidence="15 17">DSM 20410</strain>
    </source>
</reference>
<evidence type="ECO:0000313" key="16">
    <source>
        <dbReference type="EMBL" id="SUP52963.1"/>
    </source>
</evidence>
<evidence type="ECO:0000256" key="2">
    <source>
        <dbReference type="ARBA" id="ARBA00008142"/>
    </source>
</evidence>
<dbReference type="GO" id="GO:0006183">
    <property type="term" value="P:GTP biosynthetic process"/>
    <property type="evidence" value="ECO:0007669"/>
    <property type="project" value="InterPro"/>
</dbReference>
<evidence type="ECO:0000256" key="6">
    <source>
        <dbReference type="ARBA" id="ARBA00022723"/>
    </source>
</evidence>
<dbReference type="OrthoDB" id="9801161at2"/>
<dbReference type="AlphaFoldDB" id="A0A0R2H206"/>
<dbReference type="InterPro" id="IPR034907">
    <property type="entry name" value="NDK-like_dom"/>
</dbReference>
<dbReference type="STRING" id="1629.IV50_GL000932"/>
<dbReference type="GO" id="GO:0006228">
    <property type="term" value="P:UTP biosynthetic process"/>
    <property type="evidence" value="ECO:0007669"/>
    <property type="project" value="InterPro"/>
</dbReference>
<evidence type="ECO:0000256" key="5">
    <source>
        <dbReference type="ARBA" id="ARBA00022679"/>
    </source>
</evidence>
<comment type="caution">
    <text evidence="12">Lacks conserved residue(s) required for the propagation of feature annotation.</text>
</comment>
<dbReference type="EMBL" id="UHIV01000001">
    <property type="protein sequence ID" value="SUP52963.1"/>
    <property type="molecule type" value="Genomic_DNA"/>
</dbReference>
<dbReference type="PATRIC" id="fig|1629.5.peg.940"/>
<evidence type="ECO:0000256" key="1">
    <source>
        <dbReference type="ARBA" id="ARBA00001946"/>
    </source>
</evidence>
<feature type="domain" description="Nucleoside diphosphate kinase-like" evidence="14">
    <location>
        <begin position="3"/>
        <end position="140"/>
    </location>
</feature>
<dbReference type="NCBIfam" id="NF001908">
    <property type="entry name" value="PRK00668.1"/>
    <property type="match status" value="1"/>
</dbReference>
<dbReference type="PRINTS" id="PR01243">
    <property type="entry name" value="NUCDPKINASE"/>
</dbReference>
<dbReference type="Pfam" id="PF00334">
    <property type="entry name" value="NDK"/>
    <property type="match status" value="1"/>
</dbReference>
<evidence type="ECO:0000256" key="7">
    <source>
        <dbReference type="ARBA" id="ARBA00022741"/>
    </source>
</evidence>
<evidence type="ECO:0000256" key="4">
    <source>
        <dbReference type="ARBA" id="ARBA00017632"/>
    </source>
</evidence>
<dbReference type="FunFam" id="3.30.70.141:FF:000003">
    <property type="entry name" value="Nucleoside diphosphate kinase"/>
    <property type="match status" value="1"/>
</dbReference>
<dbReference type="EC" id="2.7.4.6" evidence="3"/>
<organism evidence="15 17">
    <name type="scientific">Weissella viridescens</name>
    <name type="common">Lactobacillus viridescens</name>
    <dbReference type="NCBI Taxonomy" id="1629"/>
    <lineage>
        <taxon>Bacteria</taxon>
        <taxon>Bacillati</taxon>
        <taxon>Bacillota</taxon>
        <taxon>Bacilli</taxon>
        <taxon>Lactobacillales</taxon>
        <taxon>Lactobacillaceae</taxon>
        <taxon>Weissella</taxon>
    </lineage>
</organism>
<dbReference type="RefSeq" id="WP_057745725.1">
    <property type="nucleotide sequence ID" value="NZ_BJLU01000002.1"/>
</dbReference>
<keyword evidence="11" id="KW-0546">Nucleotide metabolism</keyword>
<evidence type="ECO:0000256" key="13">
    <source>
        <dbReference type="RuleBase" id="RU004011"/>
    </source>
</evidence>
<name>A0A0R2H206_WEIVI</name>
<keyword evidence="17" id="KW-1185">Reference proteome</keyword>